<evidence type="ECO:0000259" key="4">
    <source>
        <dbReference type="PROSITE" id="PS50995"/>
    </source>
</evidence>
<evidence type="ECO:0000256" key="3">
    <source>
        <dbReference type="ARBA" id="ARBA00023163"/>
    </source>
</evidence>
<evidence type="ECO:0000256" key="2">
    <source>
        <dbReference type="ARBA" id="ARBA00023125"/>
    </source>
</evidence>
<dbReference type="RefSeq" id="WP_128520210.1">
    <property type="nucleotide sequence ID" value="NZ_JALFCT010000011.1"/>
</dbReference>
<sequence>MVVHMRTIQRINQINDEINCLYHAASTKMGLADSEMMILYLLHDHEKLSQSDIIQRTGMTKQTVNSAIRRMEKGGWIHLGKRTQHRRIISLTLLGKQVLQQVLGPFIQAEEKIFDDWSQEEINLFLKLNCRYRDQLRHIVDHLSSERR</sequence>
<name>A0A3N0HZS1_9FIRM</name>
<dbReference type="Proteomes" id="UP000276568">
    <property type="component" value="Unassembled WGS sequence"/>
</dbReference>
<dbReference type="GO" id="GO:0003677">
    <property type="term" value="F:DNA binding"/>
    <property type="evidence" value="ECO:0007669"/>
    <property type="project" value="UniProtKB-KW"/>
</dbReference>
<dbReference type="OrthoDB" id="3231996at2"/>
<keyword evidence="3" id="KW-0804">Transcription</keyword>
<dbReference type="PANTHER" id="PTHR42756:SF1">
    <property type="entry name" value="TRANSCRIPTIONAL REPRESSOR OF EMRAB OPERON"/>
    <property type="match status" value="1"/>
</dbReference>
<dbReference type="InterPro" id="IPR036390">
    <property type="entry name" value="WH_DNA-bd_sf"/>
</dbReference>
<comment type="caution">
    <text evidence="5">The sequence shown here is derived from an EMBL/GenBank/DDBJ whole genome shotgun (WGS) entry which is preliminary data.</text>
</comment>
<dbReference type="SUPFAM" id="SSF46785">
    <property type="entry name" value="Winged helix' DNA-binding domain"/>
    <property type="match status" value="1"/>
</dbReference>
<feature type="domain" description="HTH marR-type" evidence="4">
    <location>
        <begin position="4"/>
        <end position="134"/>
    </location>
</feature>
<organism evidence="5 6">
    <name type="scientific">Absicoccus porci</name>
    <dbReference type="NCBI Taxonomy" id="2486576"/>
    <lineage>
        <taxon>Bacteria</taxon>
        <taxon>Bacillati</taxon>
        <taxon>Bacillota</taxon>
        <taxon>Erysipelotrichia</taxon>
        <taxon>Erysipelotrichales</taxon>
        <taxon>Erysipelotrichaceae</taxon>
        <taxon>Absicoccus</taxon>
    </lineage>
</organism>
<dbReference type="EMBL" id="RJQC01000002">
    <property type="protein sequence ID" value="RNM30285.1"/>
    <property type="molecule type" value="Genomic_DNA"/>
</dbReference>
<keyword evidence="6" id="KW-1185">Reference proteome</keyword>
<evidence type="ECO:0000313" key="6">
    <source>
        <dbReference type="Proteomes" id="UP000276568"/>
    </source>
</evidence>
<accession>A0A3N0HZS1</accession>
<dbReference type="GO" id="GO:0003700">
    <property type="term" value="F:DNA-binding transcription factor activity"/>
    <property type="evidence" value="ECO:0007669"/>
    <property type="project" value="InterPro"/>
</dbReference>
<dbReference type="PANTHER" id="PTHR42756">
    <property type="entry name" value="TRANSCRIPTIONAL REGULATOR, MARR"/>
    <property type="match status" value="1"/>
</dbReference>
<evidence type="ECO:0000256" key="1">
    <source>
        <dbReference type="ARBA" id="ARBA00023015"/>
    </source>
</evidence>
<evidence type="ECO:0000313" key="5">
    <source>
        <dbReference type="EMBL" id="RNM30285.1"/>
    </source>
</evidence>
<dbReference type="PROSITE" id="PS50995">
    <property type="entry name" value="HTH_MARR_2"/>
    <property type="match status" value="1"/>
</dbReference>
<dbReference type="SMART" id="SM00347">
    <property type="entry name" value="HTH_MARR"/>
    <property type="match status" value="1"/>
</dbReference>
<reference evidence="5 6" key="1">
    <citation type="submission" date="2018-11" db="EMBL/GenBank/DDBJ databases">
        <title>Clostridium sp. nov., a member of the family Erysipelotrichaceae isolated from pig faeces.</title>
        <authorList>
            <person name="Chang Y.-H."/>
        </authorList>
    </citation>
    <scope>NUCLEOTIDE SEQUENCE [LARGE SCALE GENOMIC DNA]</scope>
    <source>
        <strain evidence="5 6">YH-panp20</strain>
    </source>
</reference>
<gene>
    <name evidence="5" type="ORF">EDX97_05670</name>
</gene>
<protein>
    <submittedName>
        <fullName evidence="5">Winged helix-turn-helix transcriptional regulator</fullName>
    </submittedName>
</protein>
<dbReference type="InterPro" id="IPR036388">
    <property type="entry name" value="WH-like_DNA-bd_sf"/>
</dbReference>
<dbReference type="InterPro" id="IPR000835">
    <property type="entry name" value="HTH_MarR-typ"/>
</dbReference>
<dbReference type="Pfam" id="PF12802">
    <property type="entry name" value="MarR_2"/>
    <property type="match status" value="1"/>
</dbReference>
<proteinExistence type="predicted"/>
<keyword evidence="1" id="KW-0805">Transcription regulation</keyword>
<keyword evidence="2" id="KW-0238">DNA-binding</keyword>
<dbReference type="AlphaFoldDB" id="A0A3N0HZS1"/>
<dbReference type="Gene3D" id="1.10.10.10">
    <property type="entry name" value="Winged helix-like DNA-binding domain superfamily/Winged helix DNA-binding domain"/>
    <property type="match status" value="1"/>
</dbReference>